<comment type="function">
    <text evidence="9">Catalyzes the transfer of a farnesyl moiety from farnesyl diphosphate to a cysteine at the fourth position from the C-terminus of several proteins. The beta subunit is responsible for peptide-binding.</text>
</comment>
<feature type="region of interest" description="Disordered" evidence="10">
    <location>
        <begin position="174"/>
        <end position="199"/>
    </location>
</feature>
<dbReference type="InterPro" id="IPR008930">
    <property type="entry name" value="Terpenoid_cyclase/PrenylTrfase"/>
</dbReference>
<feature type="domain" description="Prenyltransferase alpha-alpha toroid" evidence="11">
    <location>
        <begin position="2"/>
        <end position="319"/>
    </location>
</feature>
<sequence length="334" mass="36858">MPHLATTYAAVNSLITLGGQAALSSINRDKVYAFLQRMKDPSGCFRMHEKGELDVRACYTAISVASILNILDYQLVENVGNYIISCQTYEGGIAGEPGSEAHGGYTFCGLATMILINEAHRLDLPALINWVVFRQGVEGGFQGRTNKLVDGCYSFWQGGIFPLIQRLQEAVNEQMQMPSDRRQNGSFGSQPDSSEKEDALPKVMSPLEKNVGGGPQCVPNVTKLSDIGLDFIKCSANMGPLFHNLSLQQYIILCSQVMDGGLRDKPGKGRDFYHTCYCLSGLSVCQYIAVEDSESSPLPQEVLGPYSNLLEPIHPLYNVILDRYYEAHEFFSRS</sequence>
<dbReference type="InterPro" id="IPR026872">
    <property type="entry name" value="FTB"/>
</dbReference>
<dbReference type="Gene3D" id="1.50.10.20">
    <property type="match status" value="1"/>
</dbReference>
<evidence type="ECO:0000256" key="10">
    <source>
        <dbReference type="SAM" id="MobiDB-lite"/>
    </source>
</evidence>
<dbReference type="Pfam" id="PF00432">
    <property type="entry name" value="Prenyltrans"/>
    <property type="match status" value="1"/>
</dbReference>
<evidence type="ECO:0000256" key="4">
    <source>
        <dbReference type="ARBA" id="ARBA00022602"/>
    </source>
</evidence>
<evidence type="ECO:0000256" key="6">
    <source>
        <dbReference type="ARBA" id="ARBA00022723"/>
    </source>
</evidence>
<name>A0A7C9E3W0_OPUST</name>
<dbReference type="PANTHER" id="PTHR11774">
    <property type="entry name" value="GERANYLGERANYL TRANSFERASE TYPE BETA SUBUNIT"/>
    <property type="match status" value="1"/>
</dbReference>
<dbReference type="SUPFAM" id="SSF48239">
    <property type="entry name" value="Terpenoid cyclases/Protein prenyltransferases"/>
    <property type="match status" value="1"/>
</dbReference>
<comment type="catalytic activity">
    <reaction evidence="9">
        <text>L-cysteinyl-[protein] + (2E,6E)-farnesyl diphosphate = S-(2E,6E)-farnesyl-L-cysteinyl-[protein] + diphosphate</text>
        <dbReference type="Rhea" id="RHEA:13345"/>
        <dbReference type="Rhea" id="RHEA-COMP:10131"/>
        <dbReference type="Rhea" id="RHEA-COMP:11535"/>
        <dbReference type="ChEBI" id="CHEBI:29950"/>
        <dbReference type="ChEBI" id="CHEBI:33019"/>
        <dbReference type="ChEBI" id="CHEBI:86019"/>
        <dbReference type="ChEBI" id="CHEBI:175763"/>
    </reaction>
</comment>
<dbReference type="InterPro" id="IPR045089">
    <property type="entry name" value="PGGT1B-like"/>
</dbReference>
<dbReference type="GO" id="GO:0005965">
    <property type="term" value="C:protein farnesyltransferase complex"/>
    <property type="evidence" value="ECO:0007669"/>
    <property type="project" value="UniProtKB-UniRule"/>
</dbReference>
<proteinExistence type="inferred from homology"/>
<organism evidence="12">
    <name type="scientific">Opuntia streptacantha</name>
    <name type="common">Prickly pear cactus</name>
    <name type="synonym">Opuntia cardona</name>
    <dbReference type="NCBI Taxonomy" id="393608"/>
    <lineage>
        <taxon>Eukaryota</taxon>
        <taxon>Viridiplantae</taxon>
        <taxon>Streptophyta</taxon>
        <taxon>Embryophyta</taxon>
        <taxon>Tracheophyta</taxon>
        <taxon>Spermatophyta</taxon>
        <taxon>Magnoliopsida</taxon>
        <taxon>eudicotyledons</taxon>
        <taxon>Gunneridae</taxon>
        <taxon>Pentapetalae</taxon>
        <taxon>Caryophyllales</taxon>
        <taxon>Cactineae</taxon>
        <taxon>Cactaceae</taxon>
        <taxon>Opuntioideae</taxon>
        <taxon>Opuntia</taxon>
    </lineage>
</organism>
<dbReference type="GO" id="GO:0097354">
    <property type="term" value="P:prenylation"/>
    <property type="evidence" value="ECO:0007669"/>
    <property type="project" value="UniProtKB-UniRule"/>
</dbReference>
<comment type="cofactor">
    <cofactor evidence="9">
        <name>Zn(2+)</name>
        <dbReference type="ChEBI" id="CHEBI:29105"/>
    </cofactor>
    <text evidence="9">Binds 1 zinc ion per subunit.</text>
</comment>
<evidence type="ECO:0000256" key="9">
    <source>
        <dbReference type="RuleBase" id="RU365056"/>
    </source>
</evidence>
<evidence type="ECO:0000256" key="8">
    <source>
        <dbReference type="ARBA" id="ARBA00022833"/>
    </source>
</evidence>
<comment type="similarity">
    <text evidence="1 9">Belongs to the protein prenyltransferase subunit beta family.</text>
</comment>
<evidence type="ECO:0000259" key="11">
    <source>
        <dbReference type="Pfam" id="PF00432"/>
    </source>
</evidence>
<dbReference type="CDD" id="cd02893">
    <property type="entry name" value="FTase"/>
    <property type="match status" value="1"/>
</dbReference>
<reference evidence="12" key="1">
    <citation type="journal article" date="2013" name="J. Plant Res.">
        <title>Effect of fungi and light on seed germination of three Opuntia species from semiarid lands of central Mexico.</title>
        <authorList>
            <person name="Delgado-Sanchez P."/>
            <person name="Jimenez-Bremont J.F."/>
            <person name="Guerrero-Gonzalez Mde L."/>
            <person name="Flores J."/>
        </authorList>
    </citation>
    <scope>NUCLEOTIDE SEQUENCE</scope>
    <source>
        <tissue evidence="12">Cladode</tissue>
    </source>
</reference>
<evidence type="ECO:0000256" key="7">
    <source>
        <dbReference type="ARBA" id="ARBA00022737"/>
    </source>
</evidence>
<evidence type="ECO:0000313" key="12">
    <source>
        <dbReference type="EMBL" id="MBA4658282.1"/>
    </source>
</evidence>
<evidence type="ECO:0000256" key="5">
    <source>
        <dbReference type="ARBA" id="ARBA00022679"/>
    </source>
</evidence>
<reference evidence="12" key="2">
    <citation type="submission" date="2020-07" db="EMBL/GenBank/DDBJ databases">
        <authorList>
            <person name="Vera ALvarez R."/>
            <person name="Arias-Moreno D.M."/>
            <person name="Jimenez-Jacinto V."/>
            <person name="Jimenez-Bremont J.F."/>
            <person name="Swaminathan K."/>
            <person name="Moose S.P."/>
            <person name="Guerrero-Gonzalez M.L."/>
            <person name="Marino-Ramirez L."/>
            <person name="Landsman D."/>
            <person name="Rodriguez-Kessler M."/>
            <person name="Delgado-Sanchez P."/>
        </authorList>
    </citation>
    <scope>NUCLEOTIDE SEQUENCE</scope>
    <source>
        <tissue evidence="12">Cladode</tissue>
    </source>
</reference>
<keyword evidence="7" id="KW-0677">Repeat</keyword>
<dbReference type="EC" id="2.5.1.58" evidence="2 9"/>
<keyword evidence="8 9" id="KW-0862">Zinc</keyword>
<protein>
    <recommendedName>
        <fullName evidence="3 9">Protein farnesyltransferase subunit beta</fullName>
        <shortName evidence="9">FTase-beta</shortName>
        <ecNumber evidence="2 9">2.5.1.58</ecNumber>
    </recommendedName>
</protein>
<accession>A0A7C9E3W0</accession>
<keyword evidence="4 9" id="KW-0637">Prenyltransferase</keyword>
<evidence type="ECO:0000256" key="1">
    <source>
        <dbReference type="ARBA" id="ARBA00010497"/>
    </source>
</evidence>
<dbReference type="GO" id="GO:0004660">
    <property type="term" value="F:protein farnesyltransferase activity"/>
    <property type="evidence" value="ECO:0007669"/>
    <property type="project" value="UniProtKB-UniRule"/>
</dbReference>
<comment type="subunit">
    <text evidence="9">Heterodimer of FTA and FTB.</text>
</comment>
<keyword evidence="6 9" id="KW-0479">Metal-binding</keyword>
<dbReference type="PANTHER" id="PTHR11774:SF6">
    <property type="entry name" value="PROTEIN FARNESYLTRANSFERASE SUBUNIT BETA"/>
    <property type="match status" value="1"/>
</dbReference>
<keyword evidence="5 9" id="KW-0808">Transferase</keyword>
<dbReference type="AlphaFoldDB" id="A0A7C9E3W0"/>
<evidence type="ECO:0000256" key="3">
    <source>
        <dbReference type="ARBA" id="ARBA00015798"/>
    </source>
</evidence>
<dbReference type="GO" id="GO:0008270">
    <property type="term" value="F:zinc ion binding"/>
    <property type="evidence" value="ECO:0007669"/>
    <property type="project" value="UniProtKB-UniRule"/>
</dbReference>
<dbReference type="EMBL" id="GISG01199897">
    <property type="protein sequence ID" value="MBA4658282.1"/>
    <property type="molecule type" value="Transcribed_RNA"/>
</dbReference>
<evidence type="ECO:0000256" key="2">
    <source>
        <dbReference type="ARBA" id="ARBA00012702"/>
    </source>
</evidence>
<dbReference type="InterPro" id="IPR001330">
    <property type="entry name" value="Prenyltrans"/>
</dbReference>